<reference evidence="10 11" key="1">
    <citation type="journal article" date="2010" name="Appl. Environ. Microbiol.">
        <title>The genome sequence of the crenarchaeon Acidilobus saccharovorans supports a new order, Acidilobales, and suggests an important ecological role in terrestrial acidic hot springs.</title>
        <authorList>
            <person name="Mardanov A.V."/>
            <person name="Svetlitchnyi V.A."/>
            <person name="Beletsky A.V."/>
            <person name="Prokofeva M.I."/>
            <person name="Bonch-Osmolovskaya E.A."/>
            <person name="Ravin N.V."/>
            <person name="Skryabin K.G."/>
        </authorList>
    </citation>
    <scope>NUCLEOTIDE SEQUENCE [LARGE SCALE GENOMIC DNA]</scope>
    <source>
        <strain evidence="11">DSM 16705 / JCM 18335 / VKM B-2471 / 345-15</strain>
    </source>
</reference>
<evidence type="ECO:0000256" key="6">
    <source>
        <dbReference type="ARBA" id="ARBA00022801"/>
    </source>
</evidence>
<comment type="catalytic activity">
    <reaction evidence="8">
        <text>Endonucleolytic cleavage of RNA, removing extra 3' nucleotides from tRNA precursor, generating 3' termini of tRNAs. A 3'-hydroxy group is left at the tRNA terminus and a 5'-phosphoryl group is left at the trailer molecule.</text>
        <dbReference type="EC" id="3.1.26.11"/>
    </reaction>
</comment>
<evidence type="ECO:0000256" key="1">
    <source>
        <dbReference type="ARBA" id="ARBA00011738"/>
    </source>
</evidence>
<dbReference type="SMART" id="SM00849">
    <property type="entry name" value="Lactamase_B"/>
    <property type="match status" value="1"/>
</dbReference>
<dbReference type="InterPro" id="IPR036866">
    <property type="entry name" value="RibonucZ/Hydroxyglut_hydro"/>
</dbReference>
<dbReference type="EC" id="3.1.26.11" evidence="8"/>
<feature type="binding site" evidence="8">
    <location>
        <position position="198"/>
    </location>
    <ligand>
        <name>Zn(2+)</name>
        <dbReference type="ChEBI" id="CHEBI:29105"/>
        <label>2</label>
        <note>catalytic</note>
    </ligand>
</feature>
<dbReference type="InParanoid" id="D9PZW1"/>
<comment type="cofactor">
    <cofactor evidence="8">
        <name>Zn(2+)</name>
        <dbReference type="ChEBI" id="CHEBI:29105"/>
    </cofactor>
    <text evidence="8">Binds 2 Zn(2+) ions.</text>
</comment>
<dbReference type="HAMAP" id="MF_01818">
    <property type="entry name" value="RNase_Z_BN"/>
    <property type="match status" value="1"/>
</dbReference>
<feature type="domain" description="Metallo-beta-lactamase" evidence="9">
    <location>
        <begin position="22"/>
        <end position="256"/>
    </location>
</feature>
<keyword evidence="4 8" id="KW-0479">Metal-binding</keyword>
<keyword evidence="7 8" id="KW-0862">Zinc</keyword>
<sequence>MARQVEVITLGTGAALPSLERFTAAYVVRDWAGNVILMDSGEGAQQRLRQAGISPTKVDFIVLTHGHGDHINGLPGLLGTMQLSGRKSRLTIIAPKYLAEPIRELINANKFEDQFPVNVIDVTGDEGSLTLSSWGRDRLVLSWFRACHSIEAYGYSLTWELGPRIAEPVEPSQARKLLEEGGSGLTSPRSFKLSYTGDTSPCDSVVKGASGANVLIHESTFDSSMKDEASKYGHSTSVGAAEDAVKANVGKLILSHISTRYEGYEALQLEQEARSVFPNSVLAWDLARFVANV</sequence>
<gene>
    <name evidence="8" type="primary">rnz</name>
    <name evidence="10" type="ordered locus">ASAC_0192</name>
</gene>
<proteinExistence type="inferred from homology"/>
<keyword evidence="2 8" id="KW-0819">tRNA processing</keyword>
<evidence type="ECO:0000313" key="11">
    <source>
        <dbReference type="Proteomes" id="UP000000346"/>
    </source>
</evidence>
<feature type="active site" description="Proton acceptor" evidence="8">
    <location>
        <position position="69"/>
    </location>
</feature>
<dbReference type="KEGG" id="asc:ASAC_0192"/>
<organism evidence="10 11">
    <name type="scientific">Acidilobus saccharovorans (strain DSM 16705 / JCM 18335 / VKM B-2471 / 345-15)</name>
    <dbReference type="NCBI Taxonomy" id="666510"/>
    <lineage>
        <taxon>Archaea</taxon>
        <taxon>Thermoproteota</taxon>
        <taxon>Thermoprotei</taxon>
        <taxon>Acidilobales</taxon>
        <taxon>Acidilobaceae</taxon>
        <taxon>Acidilobus</taxon>
    </lineage>
</organism>
<dbReference type="GO" id="GO:0042781">
    <property type="term" value="F:3'-tRNA processing endoribonuclease activity"/>
    <property type="evidence" value="ECO:0007669"/>
    <property type="project" value="UniProtKB-UniRule"/>
</dbReference>
<keyword evidence="5 8" id="KW-0255">Endonuclease</keyword>
<keyword evidence="6 8" id="KW-0378">Hydrolase</keyword>
<name>D9PZW1_ACIS3</name>
<evidence type="ECO:0000259" key="9">
    <source>
        <dbReference type="SMART" id="SM00849"/>
    </source>
</evidence>
<feature type="binding site" evidence="8">
    <location>
        <position position="65"/>
    </location>
    <ligand>
        <name>Zn(2+)</name>
        <dbReference type="ChEBI" id="CHEBI:29105"/>
        <label>1</label>
        <note>catalytic</note>
    </ligand>
</feature>
<accession>D9PZW1</accession>
<dbReference type="Pfam" id="PF23023">
    <property type="entry name" value="Anti-Pycsar_Apyc1"/>
    <property type="match status" value="1"/>
</dbReference>
<dbReference type="GeneID" id="9498409"/>
<protein>
    <recommendedName>
        <fullName evidence="8">Ribonuclease Z</fullName>
        <shortName evidence="8">RNase Z</shortName>
        <ecNumber evidence="8">3.1.26.11</ecNumber>
    </recommendedName>
    <alternativeName>
        <fullName evidence="8">tRNA 3 endonuclease</fullName>
    </alternativeName>
    <alternativeName>
        <fullName evidence="8">tRNase Z</fullName>
    </alternativeName>
</protein>
<evidence type="ECO:0000256" key="8">
    <source>
        <dbReference type="HAMAP-Rule" id="MF_01818"/>
    </source>
</evidence>
<evidence type="ECO:0000256" key="4">
    <source>
        <dbReference type="ARBA" id="ARBA00022723"/>
    </source>
</evidence>
<evidence type="ECO:0000256" key="5">
    <source>
        <dbReference type="ARBA" id="ARBA00022759"/>
    </source>
</evidence>
<evidence type="ECO:0000256" key="7">
    <source>
        <dbReference type="ARBA" id="ARBA00022833"/>
    </source>
</evidence>
<evidence type="ECO:0000313" key="10">
    <source>
        <dbReference type="EMBL" id="ADL18599.1"/>
    </source>
</evidence>
<dbReference type="PANTHER" id="PTHR46018:SF2">
    <property type="entry name" value="ZINC PHOSPHODIESTERASE ELAC PROTEIN 1"/>
    <property type="match status" value="1"/>
</dbReference>
<dbReference type="STRING" id="666510.ASAC_0192"/>
<dbReference type="AlphaFoldDB" id="D9PZW1"/>
<feature type="binding site" evidence="8">
    <location>
        <position position="67"/>
    </location>
    <ligand>
        <name>Zn(2+)</name>
        <dbReference type="ChEBI" id="CHEBI:29105"/>
        <label>1</label>
        <note>catalytic</note>
    </ligand>
</feature>
<dbReference type="FunCoup" id="D9PZW1">
    <property type="interactions" value="111"/>
</dbReference>
<feature type="binding site" evidence="8">
    <location>
        <position position="198"/>
    </location>
    <ligand>
        <name>Zn(2+)</name>
        <dbReference type="ChEBI" id="CHEBI:29105"/>
        <label>1</label>
        <note>catalytic</note>
    </ligand>
</feature>
<keyword evidence="11" id="KW-1185">Reference proteome</keyword>
<comment type="function">
    <text evidence="8">Zinc phosphodiesterase, which displays some tRNA 3'-processing endonuclease activity. Probably involved in tRNA maturation, by removing a 3'-trailer from precursor tRNA.</text>
</comment>
<evidence type="ECO:0000256" key="2">
    <source>
        <dbReference type="ARBA" id="ARBA00022694"/>
    </source>
</evidence>
<dbReference type="PANTHER" id="PTHR46018">
    <property type="entry name" value="ZINC PHOSPHODIESTERASE ELAC PROTEIN 1"/>
    <property type="match status" value="1"/>
</dbReference>
<dbReference type="InterPro" id="IPR001279">
    <property type="entry name" value="Metallo-B-lactamas"/>
</dbReference>
<dbReference type="RefSeq" id="WP_013266111.1">
    <property type="nucleotide sequence ID" value="NC_014374.1"/>
</dbReference>
<dbReference type="Proteomes" id="UP000000346">
    <property type="component" value="Chromosome"/>
</dbReference>
<keyword evidence="3 8" id="KW-0540">Nuclease</keyword>
<dbReference type="OrthoDB" id="85118at2157"/>
<dbReference type="HOGENOM" id="CLU_031317_2_0_2"/>
<feature type="binding site" evidence="8">
    <location>
        <position position="148"/>
    </location>
    <ligand>
        <name>Zn(2+)</name>
        <dbReference type="ChEBI" id="CHEBI:29105"/>
        <label>1</label>
        <note>catalytic</note>
    </ligand>
</feature>
<feature type="binding site" evidence="8">
    <location>
        <position position="256"/>
    </location>
    <ligand>
        <name>Zn(2+)</name>
        <dbReference type="ChEBI" id="CHEBI:29105"/>
        <label>2</label>
        <note>catalytic</note>
    </ligand>
</feature>
<feature type="binding site" evidence="8">
    <location>
        <position position="70"/>
    </location>
    <ligand>
        <name>Zn(2+)</name>
        <dbReference type="ChEBI" id="CHEBI:29105"/>
        <label>2</label>
        <note>catalytic</note>
    </ligand>
</feature>
<dbReference type="eggNOG" id="arCOG00501">
    <property type="taxonomic scope" value="Archaea"/>
</dbReference>
<evidence type="ECO:0000256" key="3">
    <source>
        <dbReference type="ARBA" id="ARBA00022722"/>
    </source>
</evidence>
<dbReference type="EMBL" id="CP001742">
    <property type="protein sequence ID" value="ADL18599.1"/>
    <property type="molecule type" value="Genomic_DNA"/>
</dbReference>
<dbReference type="SUPFAM" id="SSF56281">
    <property type="entry name" value="Metallo-hydrolase/oxidoreductase"/>
    <property type="match status" value="1"/>
</dbReference>
<feature type="binding site" evidence="8">
    <location>
        <position position="69"/>
    </location>
    <ligand>
        <name>Zn(2+)</name>
        <dbReference type="ChEBI" id="CHEBI:29105"/>
        <label>2</label>
        <note>catalytic</note>
    </ligand>
</feature>
<dbReference type="InterPro" id="IPR013471">
    <property type="entry name" value="RNase_Z/BN"/>
</dbReference>
<dbReference type="CDD" id="cd07717">
    <property type="entry name" value="RNaseZ_ZiPD-like_MBL-fold"/>
    <property type="match status" value="1"/>
</dbReference>
<dbReference type="Gene3D" id="3.60.15.10">
    <property type="entry name" value="Ribonuclease Z/Hydroxyacylglutathione hydrolase-like"/>
    <property type="match status" value="1"/>
</dbReference>
<dbReference type="GO" id="GO:0008270">
    <property type="term" value="F:zinc ion binding"/>
    <property type="evidence" value="ECO:0007669"/>
    <property type="project" value="UniProtKB-UniRule"/>
</dbReference>
<comment type="similarity">
    <text evidence="8">Belongs to the RNase Z family.</text>
</comment>
<comment type="subunit">
    <text evidence="1 8">Homodimer.</text>
</comment>